<feature type="non-terminal residue" evidence="2">
    <location>
        <position position="322"/>
    </location>
</feature>
<dbReference type="PROSITE" id="PS51397">
    <property type="entry name" value="WLM"/>
    <property type="match status" value="1"/>
</dbReference>
<protein>
    <recommendedName>
        <fullName evidence="1">WLM domain-containing protein</fullName>
    </recommendedName>
</protein>
<dbReference type="AlphaFoldDB" id="A0A2S4PU25"/>
<evidence type="ECO:0000313" key="3">
    <source>
        <dbReference type="Proteomes" id="UP000237438"/>
    </source>
</evidence>
<feature type="domain" description="WLM" evidence="1">
    <location>
        <begin position="10"/>
        <end position="248"/>
    </location>
</feature>
<evidence type="ECO:0000313" key="2">
    <source>
        <dbReference type="EMBL" id="POS85540.1"/>
    </source>
</evidence>
<gene>
    <name evidence="2" type="ORF">EPUL_001208</name>
</gene>
<proteinExistence type="predicted"/>
<dbReference type="Gene3D" id="3.30.2010.10">
    <property type="entry name" value="Metalloproteases ('zincins'), catalytic domain"/>
    <property type="match status" value="1"/>
</dbReference>
<dbReference type="STRING" id="225359.A0A2S4PU25"/>
<comment type="caution">
    <text evidence="2">The sequence shown here is derived from an EMBL/GenBank/DDBJ whole genome shotgun (WGS) entry which is preliminary data.</text>
</comment>
<organism evidence="2 3">
    <name type="scientific">Erysiphe pulchra</name>
    <dbReference type="NCBI Taxonomy" id="225359"/>
    <lineage>
        <taxon>Eukaryota</taxon>
        <taxon>Fungi</taxon>
        <taxon>Dikarya</taxon>
        <taxon>Ascomycota</taxon>
        <taxon>Pezizomycotina</taxon>
        <taxon>Leotiomycetes</taxon>
        <taxon>Erysiphales</taxon>
        <taxon>Erysiphaceae</taxon>
        <taxon>Erysiphe</taxon>
    </lineage>
</organism>
<dbReference type="InterPro" id="IPR053136">
    <property type="entry name" value="UTP_pyrophosphatase-like"/>
</dbReference>
<sequence length="322" mass="37015">MPLGWERINATKSSPNKNIVFIKPRSGPDESSSQEYLERIAAQCVPIMNKHHLYVLSLEEYEPNLEFWGRNFNNGEVIQLVLKSPSTGRWLPFNFVQMVFMHELAHCKEMNHSKAFWSLRNRFASEMKELWERGYTGEGLWGKGILLSETSFSCRSLEKDEVLPEFMCGGTYRTRINRKRKIRPKLTPKEREERRIRNKFGANGKTLGADEDIKLELENKKRNSSKPKVAGSNRGRELRAAAAIARLEAEKEKSHAKDVEIETDNAIDINGKRLLDRKGQGMVKVCENTGQVDNDSRIEPDLDPKSWKCDKPTCANKLYVNT</sequence>
<dbReference type="OrthoDB" id="447842at2759"/>
<dbReference type="InterPro" id="IPR013536">
    <property type="entry name" value="WLM_dom"/>
</dbReference>
<dbReference type="EMBL" id="PEDP01000571">
    <property type="protein sequence ID" value="POS85540.1"/>
    <property type="molecule type" value="Genomic_DNA"/>
</dbReference>
<name>A0A2S4PU25_9PEZI</name>
<dbReference type="Pfam" id="PF08325">
    <property type="entry name" value="WLM"/>
    <property type="match status" value="1"/>
</dbReference>
<dbReference type="PANTHER" id="PTHR30399">
    <property type="entry name" value="UNCHARACTERIZED PROTEIN YGJP"/>
    <property type="match status" value="1"/>
</dbReference>
<dbReference type="PANTHER" id="PTHR30399:SF1">
    <property type="entry name" value="UTP PYROPHOSPHATASE"/>
    <property type="match status" value="1"/>
</dbReference>
<keyword evidence="3" id="KW-1185">Reference proteome</keyword>
<dbReference type="Proteomes" id="UP000237438">
    <property type="component" value="Unassembled WGS sequence"/>
</dbReference>
<evidence type="ECO:0000259" key="1">
    <source>
        <dbReference type="PROSITE" id="PS51397"/>
    </source>
</evidence>
<reference evidence="2 3" key="1">
    <citation type="submission" date="2017-10" db="EMBL/GenBank/DDBJ databases">
        <title>Development of genomic resources for the powdery mildew, Erysiphe pulchra.</title>
        <authorList>
            <person name="Wadl P.A."/>
            <person name="Mack B.M."/>
            <person name="Moore G."/>
            <person name="Beltz S.B."/>
        </authorList>
    </citation>
    <scope>NUCLEOTIDE SEQUENCE [LARGE SCALE GENOMIC DNA]</scope>
    <source>
        <strain evidence="2">Cflorida</strain>
    </source>
</reference>
<accession>A0A2S4PU25</accession>